<dbReference type="Proteomes" id="UP000001055">
    <property type="component" value="Unassembled WGS sequence"/>
</dbReference>
<accession>Q0U6C6</accession>
<dbReference type="EMBL" id="CH445347">
    <property type="protein sequence ID" value="EAT79986.1"/>
    <property type="molecule type" value="Genomic_DNA"/>
</dbReference>
<protein>
    <submittedName>
        <fullName evidence="1">Uncharacterized protein</fullName>
    </submittedName>
</protein>
<dbReference type="GeneID" id="5979820"/>
<proteinExistence type="predicted"/>
<reference evidence="2" key="1">
    <citation type="journal article" date="2007" name="Plant Cell">
        <title>Dothideomycete-plant interactions illuminated by genome sequencing and EST analysis of the wheat pathogen Stagonospora nodorum.</title>
        <authorList>
            <person name="Hane J.K."/>
            <person name="Lowe R.G."/>
            <person name="Solomon P.S."/>
            <person name="Tan K.C."/>
            <person name="Schoch C.L."/>
            <person name="Spatafora J.W."/>
            <person name="Crous P.W."/>
            <person name="Kodira C."/>
            <person name="Birren B.W."/>
            <person name="Galagan J.E."/>
            <person name="Torriani S.F."/>
            <person name="McDonald B.A."/>
            <person name="Oliver R.P."/>
        </authorList>
    </citation>
    <scope>NUCLEOTIDE SEQUENCE [LARGE SCALE GENOMIC DNA]</scope>
    <source>
        <strain evidence="2">SN15 / ATCC MYA-4574 / FGSC 10173</strain>
    </source>
</reference>
<dbReference type="RefSeq" id="XP_001802909.1">
    <property type="nucleotide sequence ID" value="XM_001802857.1"/>
</dbReference>
<sequence>MAGLPDEGKRSSIGKANRCGSAVEYLRVLSIGGWQISLD</sequence>
<dbReference type="AlphaFoldDB" id="Q0U6C6"/>
<dbReference type="KEGG" id="pno:SNOG_12688"/>
<dbReference type="HOGENOM" id="CLU_3320226_0_0_1"/>
<evidence type="ECO:0000313" key="1">
    <source>
        <dbReference type="EMBL" id="EAT79986.1"/>
    </source>
</evidence>
<gene>
    <name evidence="1" type="ORF">SNOG_12688</name>
</gene>
<evidence type="ECO:0000313" key="2">
    <source>
        <dbReference type="Proteomes" id="UP000001055"/>
    </source>
</evidence>
<dbReference type="InParanoid" id="Q0U6C6"/>
<name>Q0U6C6_PHANO</name>
<organism evidence="1 2">
    <name type="scientific">Phaeosphaeria nodorum (strain SN15 / ATCC MYA-4574 / FGSC 10173)</name>
    <name type="common">Glume blotch fungus</name>
    <name type="synonym">Parastagonospora nodorum</name>
    <dbReference type="NCBI Taxonomy" id="321614"/>
    <lineage>
        <taxon>Eukaryota</taxon>
        <taxon>Fungi</taxon>
        <taxon>Dikarya</taxon>
        <taxon>Ascomycota</taxon>
        <taxon>Pezizomycotina</taxon>
        <taxon>Dothideomycetes</taxon>
        <taxon>Pleosporomycetidae</taxon>
        <taxon>Pleosporales</taxon>
        <taxon>Pleosporineae</taxon>
        <taxon>Phaeosphaeriaceae</taxon>
        <taxon>Parastagonospora</taxon>
    </lineage>
</organism>